<accession>A0A8S9LS92</accession>
<protein>
    <submittedName>
        <fullName evidence="2">Uncharacterized protein</fullName>
    </submittedName>
</protein>
<dbReference type="EMBL" id="QGKW02000276">
    <property type="protein sequence ID" value="KAF2608699.1"/>
    <property type="molecule type" value="Genomic_DNA"/>
</dbReference>
<sequence>MSGRGQMDMALLKARKIDNHTRSITQHGSTNEERSAIMDKPLAHTGDVCPNGRRHVREKPSDSCDAESSDPDWLFVHKEMRIEELLNTFKLDQVTFTVEGLKDAHQPKRNDANCRKDEDMDDEMMDLLDVSSEIQEKLGSSNDLHDGLDKDDSMGGQIGAQSARGHVKCLDHPSPFLELNMLQSLI</sequence>
<dbReference type="Gene3D" id="6.10.250.1710">
    <property type="match status" value="1"/>
</dbReference>
<proteinExistence type="predicted"/>
<evidence type="ECO:0000313" key="3">
    <source>
        <dbReference type="Proteomes" id="UP000712281"/>
    </source>
</evidence>
<dbReference type="Proteomes" id="UP000712281">
    <property type="component" value="Unassembled WGS sequence"/>
</dbReference>
<comment type="caution">
    <text evidence="2">The sequence shown here is derived from an EMBL/GenBank/DDBJ whole genome shotgun (WGS) entry which is preliminary data.</text>
</comment>
<evidence type="ECO:0000256" key="1">
    <source>
        <dbReference type="SAM" id="MobiDB-lite"/>
    </source>
</evidence>
<reference evidence="2" key="1">
    <citation type="submission" date="2019-12" db="EMBL/GenBank/DDBJ databases">
        <title>Genome sequencing and annotation of Brassica cretica.</title>
        <authorList>
            <person name="Studholme D.J."/>
            <person name="Sarris P.F."/>
        </authorList>
    </citation>
    <scope>NUCLEOTIDE SEQUENCE</scope>
    <source>
        <strain evidence="2">PFS-001/15</strain>
        <tissue evidence="2">Leaf</tissue>
    </source>
</reference>
<evidence type="ECO:0000313" key="2">
    <source>
        <dbReference type="EMBL" id="KAF2608699.1"/>
    </source>
</evidence>
<organism evidence="2 3">
    <name type="scientific">Brassica cretica</name>
    <name type="common">Mustard</name>
    <dbReference type="NCBI Taxonomy" id="69181"/>
    <lineage>
        <taxon>Eukaryota</taxon>
        <taxon>Viridiplantae</taxon>
        <taxon>Streptophyta</taxon>
        <taxon>Embryophyta</taxon>
        <taxon>Tracheophyta</taxon>
        <taxon>Spermatophyta</taxon>
        <taxon>Magnoliopsida</taxon>
        <taxon>eudicotyledons</taxon>
        <taxon>Gunneridae</taxon>
        <taxon>Pentapetalae</taxon>
        <taxon>rosids</taxon>
        <taxon>malvids</taxon>
        <taxon>Brassicales</taxon>
        <taxon>Brassicaceae</taxon>
        <taxon>Brassiceae</taxon>
        <taxon>Brassica</taxon>
    </lineage>
</organism>
<gene>
    <name evidence="2" type="ORF">F2Q68_00045536</name>
</gene>
<name>A0A8S9LS92_BRACR</name>
<dbReference type="AlphaFoldDB" id="A0A8S9LS92"/>
<feature type="region of interest" description="Disordered" evidence="1">
    <location>
        <begin position="14"/>
        <end position="69"/>
    </location>
</feature>